<dbReference type="PANTHER" id="PTHR42957">
    <property type="entry name" value="HELICASE MJ1565-RELATED"/>
    <property type="match status" value="1"/>
</dbReference>
<sequence length="708" mass="77044">MSSAIERLAELVIGTVESISSEEIRVLLDLDAPQATALNTGTPTSFPRLNSYVLIPNEAGATVAYVTWIGIERSPYPKRSGLKDFGLIDLPFPLRKMSLSPIGTLTVRRDRRQGVSTYELSRGVVAFPSVGDQILIPTPEQIAVIVGSRDKDRRVRIGTSPLTADAPIMIDPDKIFGRHIAVLGNTGSGKSCSVAGLIRWSMEAAQEALKNGVQSPNARFVILDPNGEYARAFADQAAHVRLFRVPPVDIQKNEKPLRLPAWLWNGHEWSAVSFARPGAQRPLLLQALRELKNGQIEGTPRATIVRRYVYSYRVMIDALLAEGAAAYAGSPSNRRRCGELLDNIVADCNGFAEGVDGDRAQMLEAIAEAVGGVADLRRSGEWFNAFAVQDLETVRDALQVFVDAVEDNFAAAQITEDAPLPFAVHMLPEHLERIAATEGAALAGFVSTLGMRIRGMMADPRLGPVLGSEPPITFDRWLSDVVGADAASNGQVAIVDLSLVPSEIVHVVVAVMGRLTFEALQRYRRLHPEGKSLPTTLVLEEAHTFVRRGNNDDGPAENPAQLCRETFEKIAREGRKFGLGLMLSSQRPSELSPTILAQCNTFLLHRIVNDLDQALVARLVPDNVGGLLKELPSLPSRQAVLLGWATPIPLLVDIGELSEQHRPQSSDPDFWDVWTGKSPRAIDWPTLVADWTGIDPAGSIEGNEIGTI</sequence>
<dbReference type="InterPro" id="IPR002789">
    <property type="entry name" value="HerA_central"/>
</dbReference>
<reference evidence="2 3" key="1">
    <citation type="submission" date="2014-08" db="EMBL/GenBank/DDBJ databases">
        <authorList>
            <person name="Moulin Lionel"/>
        </authorList>
    </citation>
    <scope>NUCLEOTIDE SEQUENCE [LARGE SCALE GENOMIC DNA]</scope>
</reference>
<dbReference type="Proteomes" id="UP000046122">
    <property type="component" value="Unassembled WGS sequence"/>
</dbReference>
<proteinExistence type="predicted"/>
<dbReference type="Gene3D" id="3.40.50.300">
    <property type="entry name" value="P-loop containing nucleotide triphosphate hydrolases"/>
    <property type="match status" value="2"/>
</dbReference>
<evidence type="ECO:0000259" key="1">
    <source>
        <dbReference type="Pfam" id="PF01935"/>
    </source>
</evidence>
<evidence type="ECO:0000313" key="2">
    <source>
        <dbReference type="EMBL" id="CDX51587.1"/>
    </source>
</evidence>
<organism evidence="2 3">
    <name type="scientific">Mesorhizobium plurifarium</name>
    <dbReference type="NCBI Taxonomy" id="69974"/>
    <lineage>
        <taxon>Bacteria</taxon>
        <taxon>Pseudomonadati</taxon>
        <taxon>Pseudomonadota</taxon>
        <taxon>Alphaproteobacteria</taxon>
        <taxon>Hyphomicrobiales</taxon>
        <taxon>Phyllobacteriaceae</taxon>
        <taxon>Mesorhizobium</taxon>
    </lineage>
</organism>
<dbReference type="EMBL" id="CCNE01000005">
    <property type="protein sequence ID" value="CDX51587.1"/>
    <property type="molecule type" value="Genomic_DNA"/>
</dbReference>
<dbReference type="Pfam" id="PF01935">
    <property type="entry name" value="DUF87"/>
    <property type="match status" value="1"/>
</dbReference>
<dbReference type="PANTHER" id="PTHR42957:SF1">
    <property type="entry name" value="HELICASE MJ1565-RELATED"/>
    <property type="match status" value="1"/>
</dbReference>
<evidence type="ECO:0000313" key="3">
    <source>
        <dbReference type="Proteomes" id="UP000046122"/>
    </source>
</evidence>
<feature type="domain" description="Helicase HerA central" evidence="1">
    <location>
        <begin position="156"/>
        <end position="295"/>
    </location>
</feature>
<accession>A0A090FWY0</accession>
<protein>
    <submittedName>
        <fullName evidence="2">Putative ATPase</fullName>
    </submittedName>
</protein>
<dbReference type="InterPro" id="IPR027417">
    <property type="entry name" value="P-loop_NTPase"/>
</dbReference>
<name>A0A090FWY0_MESPL</name>
<dbReference type="SUPFAM" id="SSF52540">
    <property type="entry name" value="P-loop containing nucleoside triphosphate hydrolases"/>
    <property type="match status" value="1"/>
</dbReference>
<dbReference type="InterPro" id="IPR008571">
    <property type="entry name" value="HerA-like"/>
</dbReference>
<dbReference type="AlphaFoldDB" id="A0A090FWY0"/>
<gene>
    <name evidence="2" type="ORF">MPL3365_130544</name>
</gene>